<feature type="transmembrane region" description="Helical" evidence="8">
    <location>
        <begin position="438"/>
        <end position="456"/>
    </location>
</feature>
<sequence>MIGKPQGLTSGQSAAKSSFDLASMGPRLIWWGTFALLGFTVFYPCLVLVINSFKADGNITFANYVTLFRDPAILTSMTNSLKVVVPSTIIATILGVLLAWIVARTNIRGKKIWQTLLATPYLIPPFVGAISWTYLLGPVGLINGWYMDIFQQTEPLVDIYSMSGMVFVMSIYGYTIPYIVVLPAIQKIDASVEEASRISGASVLRTMKDITLPLISPAILGGMLLLFMNLLADFGIPAVLGSPNDINLMTTQIYQTIINVDKPNSLQIAAANSMLLALFGIIGLQLYQKIIKSSKYVVVSGKHPSGEKTSLGSWKAPVYVFLIIIIFVTTVAPICAAIFTSLLKAFGAPNSWSNLTFRNYEMIFEIESVRRAVMNSFSLAAIAGFVIAVLGLLLSYMIIRGKMFGSQLVESLVAIPYAVPGTIVGLAMILAFVNPVPIVGWNLYSTYMILLVAYLARFMNLGLQTISGAMAQIHPSLEEASRISGASQMRAFWDIMIPLLRPSFYASFFLVLMPALGEITLSSLLWSVNNETIGVVVFSAQEEGKVALTAALAVLLILFVTVTNIILKIVSKGRIGL</sequence>
<dbReference type="GO" id="GO:0055085">
    <property type="term" value="P:transmembrane transport"/>
    <property type="evidence" value="ECO:0007669"/>
    <property type="project" value="InterPro"/>
</dbReference>
<gene>
    <name evidence="10" type="ORF">GNP93_16885</name>
</gene>
<evidence type="ECO:0000256" key="7">
    <source>
        <dbReference type="ARBA" id="ARBA00023136"/>
    </source>
</evidence>
<evidence type="ECO:0000313" key="10">
    <source>
        <dbReference type="EMBL" id="MUG72349.1"/>
    </source>
</evidence>
<keyword evidence="5 8" id="KW-0812">Transmembrane</keyword>
<protein>
    <submittedName>
        <fullName evidence="10">ABC transporter permease subunit</fullName>
    </submittedName>
</protein>
<proteinExistence type="inferred from homology"/>
<keyword evidence="7 8" id="KW-0472">Membrane</keyword>
<feature type="transmembrane region" description="Helical" evidence="8">
    <location>
        <begin position="546"/>
        <end position="567"/>
    </location>
</feature>
<feature type="transmembrane region" description="Helical" evidence="8">
    <location>
        <begin position="411"/>
        <end position="432"/>
    </location>
</feature>
<feature type="transmembrane region" description="Helical" evidence="8">
    <location>
        <begin position="83"/>
        <end position="103"/>
    </location>
</feature>
<dbReference type="Pfam" id="PF00528">
    <property type="entry name" value="BPD_transp_1"/>
    <property type="match status" value="2"/>
</dbReference>
<feature type="transmembrane region" description="Helical" evidence="8">
    <location>
        <begin position="504"/>
        <end position="526"/>
    </location>
</feature>
<evidence type="ECO:0000256" key="1">
    <source>
        <dbReference type="ARBA" id="ARBA00004429"/>
    </source>
</evidence>
<comment type="subcellular location">
    <subcellularLocation>
        <location evidence="1">Cell inner membrane</location>
        <topology evidence="1">Multi-pass membrane protein</topology>
    </subcellularLocation>
    <subcellularLocation>
        <location evidence="8">Cell membrane</location>
        <topology evidence="8">Multi-pass membrane protein</topology>
    </subcellularLocation>
</comment>
<dbReference type="RefSeq" id="WP_127610649.1">
    <property type="nucleotide sequence ID" value="NZ_JARTHJ010000080.1"/>
</dbReference>
<evidence type="ECO:0000256" key="4">
    <source>
        <dbReference type="ARBA" id="ARBA00022519"/>
    </source>
</evidence>
<comment type="caution">
    <text evidence="10">The sequence shown here is derived from an EMBL/GenBank/DDBJ whole genome shotgun (WGS) entry which is preliminary data.</text>
</comment>
<dbReference type="Proteomes" id="UP000450917">
    <property type="component" value="Unassembled WGS sequence"/>
</dbReference>
<reference evidence="10 11" key="1">
    <citation type="submission" date="2019-11" db="EMBL/GenBank/DDBJ databases">
        <title>Draft genome sequences of five Paenibacillus species of dairy origin.</title>
        <authorList>
            <person name="Olajide A.M."/>
            <person name="Chen S."/>
            <person name="Lapointe G."/>
        </authorList>
    </citation>
    <scope>NUCLEOTIDE SEQUENCE [LARGE SCALE GENOMIC DNA]</scope>
    <source>
        <strain evidence="10 11">2CS3</strain>
    </source>
</reference>
<organism evidence="10 11">
    <name type="scientific">Paenibacillus validus</name>
    <dbReference type="NCBI Taxonomy" id="44253"/>
    <lineage>
        <taxon>Bacteria</taxon>
        <taxon>Bacillati</taxon>
        <taxon>Bacillota</taxon>
        <taxon>Bacilli</taxon>
        <taxon>Bacillales</taxon>
        <taxon>Paenibacillaceae</taxon>
        <taxon>Paenibacillus</taxon>
    </lineage>
</organism>
<dbReference type="Gene3D" id="1.10.3720.10">
    <property type="entry name" value="MetI-like"/>
    <property type="match status" value="2"/>
</dbReference>
<feature type="transmembrane region" description="Helical" evidence="8">
    <location>
        <begin position="318"/>
        <end position="343"/>
    </location>
</feature>
<evidence type="ECO:0000256" key="8">
    <source>
        <dbReference type="RuleBase" id="RU363032"/>
    </source>
</evidence>
<name>A0A7X2ZCJ6_9BACL</name>
<feature type="transmembrane region" description="Helical" evidence="8">
    <location>
        <begin position="159"/>
        <end position="181"/>
    </location>
</feature>
<dbReference type="PROSITE" id="PS50928">
    <property type="entry name" value="ABC_TM1"/>
    <property type="match status" value="2"/>
</dbReference>
<feature type="transmembrane region" description="Helical" evidence="8">
    <location>
        <begin position="115"/>
        <end position="139"/>
    </location>
</feature>
<dbReference type="PANTHER" id="PTHR43357:SF3">
    <property type="entry name" value="FE(3+)-TRANSPORT SYSTEM PERMEASE PROTEIN FBPB 2"/>
    <property type="match status" value="1"/>
</dbReference>
<dbReference type="PANTHER" id="PTHR43357">
    <property type="entry name" value="INNER MEMBRANE ABC TRANSPORTER PERMEASE PROTEIN YDCV"/>
    <property type="match status" value="1"/>
</dbReference>
<evidence type="ECO:0000313" key="11">
    <source>
        <dbReference type="Proteomes" id="UP000450917"/>
    </source>
</evidence>
<keyword evidence="6 8" id="KW-1133">Transmembrane helix</keyword>
<feature type="domain" description="ABC transmembrane type-1" evidence="9">
    <location>
        <begin position="77"/>
        <end position="287"/>
    </location>
</feature>
<evidence type="ECO:0000256" key="5">
    <source>
        <dbReference type="ARBA" id="ARBA00022692"/>
    </source>
</evidence>
<dbReference type="SUPFAM" id="SSF161098">
    <property type="entry name" value="MetI-like"/>
    <property type="match status" value="2"/>
</dbReference>
<keyword evidence="3" id="KW-1003">Cell membrane</keyword>
<feature type="transmembrane region" description="Helical" evidence="8">
    <location>
        <begin position="212"/>
        <end position="232"/>
    </location>
</feature>
<feature type="transmembrane region" description="Helical" evidence="8">
    <location>
        <begin position="28"/>
        <end position="50"/>
    </location>
</feature>
<evidence type="ECO:0000256" key="6">
    <source>
        <dbReference type="ARBA" id="ARBA00022989"/>
    </source>
</evidence>
<dbReference type="CDD" id="cd06261">
    <property type="entry name" value="TM_PBP2"/>
    <property type="match status" value="2"/>
</dbReference>
<comment type="similarity">
    <text evidence="8">Belongs to the binding-protein-dependent transport system permease family.</text>
</comment>
<keyword evidence="11" id="KW-1185">Reference proteome</keyword>
<dbReference type="EMBL" id="WNZX01000014">
    <property type="protein sequence ID" value="MUG72349.1"/>
    <property type="molecule type" value="Genomic_DNA"/>
</dbReference>
<evidence type="ECO:0000256" key="2">
    <source>
        <dbReference type="ARBA" id="ARBA00022448"/>
    </source>
</evidence>
<evidence type="ECO:0000259" key="9">
    <source>
        <dbReference type="PROSITE" id="PS50928"/>
    </source>
</evidence>
<dbReference type="AlphaFoldDB" id="A0A7X2ZCJ6"/>
<keyword evidence="2 8" id="KW-0813">Transport</keyword>
<keyword evidence="4" id="KW-0997">Cell inner membrane</keyword>
<accession>A0A7X2ZCJ6</accession>
<dbReference type="GO" id="GO:0005886">
    <property type="term" value="C:plasma membrane"/>
    <property type="evidence" value="ECO:0007669"/>
    <property type="project" value="UniProtKB-SubCell"/>
</dbReference>
<feature type="transmembrane region" description="Helical" evidence="8">
    <location>
        <begin position="268"/>
        <end position="287"/>
    </location>
</feature>
<dbReference type="InterPro" id="IPR000515">
    <property type="entry name" value="MetI-like"/>
</dbReference>
<dbReference type="InterPro" id="IPR035906">
    <property type="entry name" value="MetI-like_sf"/>
</dbReference>
<feature type="transmembrane region" description="Helical" evidence="8">
    <location>
        <begin position="377"/>
        <end position="399"/>
    </location>
</feature>
<evidence type="ECO:0000256" key="3">
    <source>
        <dbReference type="ARBA" id="ARBA00022475"/>
    </source>
</evidence>
<feature type="domain" description="ABC transmembrane type-1" evidence="9">
    <location>
        <begin position="373"/>
        <end position="567"/>
    </location>
</feature>